<evidence type="ECO:0000256" key="17">
    <source>
        <dbReference type="ARBA" id="ARBA00023026"/>
    </source>
</evidence>
<dbReference type="STRING" id="1134435.AC731_019295"/>
<evidence type="ECO:0000256" key="14">
    <source>
        <dbReference type="ARBA" id="ARBA00022912"/>
    </source>
</evidence>
<comment type="subcellular location">
    <subcellularLocation>
        <location evidence="4">Cell membrane</location>
        <topology evidence="4">Multi-pass membrane protein</topology>
    </subcellularLocation>
</comment>
<protein>
    <recommendedName>
        <fullName evidence="19">Signal transduction histidine-protein kinase/phosphatase MprB</fullName>
        <ecNumber evidence="5">2.7.13.3</ecNumber>
    </recommendedName>
    <alternativeName>
        <fullName evidence="20">Mycobacterial persistence regulator B</fullName>
    </alternativeName>
</protein>
<dbReference type="PROSITE" id="PS50885">
    <property type="entry name" value="HAMP"/>
    <property type="match status" value="1"/>
</dbReference>
<dbReference type="Gene3D" id="1.10.287.130">
    <property type="match status" value="1"/>
</dbReference>
<dbReference type="EMBL" id="CP014646">
    <property type="protein sequence ID" value="AMO38896.1"/>
    <property type="molecule type" value="Genomic_DNA"/>
</dbReference>
<dbReference type="GO" id="GO:0004721">
    <property type="term" value="F:phosphoprotein phosphatase activity"/>
    <property type="evidence" value="ECO:0007669"/>
    <property type="project" value="UniProtKB-KW"/>
</dbReference>
<dbReference type="Gene3D" id="6.10.340.10">
    <property type="match status" value="1"/>
</dbReference>
<evidence type="ECO:0000256" key="5">
    <source>
        <dbReference type="ARBA" id="ARBA00012438"/>
    </source>
</evidence>
<dbReference type="InterPro" id="IPR050980">
    <property type="entry name" value="2C_sensor_his_kinase"/>
</dbReference>
<feature type="domain" description="HAMP" evidence="23">
    <location>
        <begin position="199"/>
        <end position="251"/>
    </location>
</feature>
<evidence type="ECO:0000256" key="18">
    <source>
        <dbReference type="ARBA" id="ARBA00023211"/>
    </source>
</evidence>
<evidence type="ECO:0000256" key="12">
    <source>
        <dbReference type="ARBA" id="ARBA00022840"/>
    </source>
</evidence>
<comment type="catalytic activity">
    <reaction evidence="1">
        <text>ATP + protein L-histidine = ADP + protein N-phospho-L-histidine.</text>
        <dbReference type="EC" id="2.7.13.3"/>
    </reaction>
</comment>
<accession>A0A127KAC0</accession>
<evidence type="ECO:0000313" key="24">
    <source>
        <dbReference type="EMBL" id="AMO38896.1"/>
    </source>
</evidence>
<keyword evidence="12" id="KW-0067">ATP-binding</keyword>
<dbReference type="PROSITE" id="PS50109">
    <property type="entry name" value="HIS_KIN"/>
    <property type="match status" value="1"/>
</dbReference>
<dbReference type="PANTHER" id="PTHR44936">
    <property type="entry name" value="SENSOR PROTEIN CREC"/>
    <property type="match status" value="1"/>
</dbReference>
<keyword evidence="8" id="KW-0808">Transferase</keyword>
<keyword evidence="16" id="KW-0346">Stress response</keyword>
<organism evidence="24 25">
    <name type="scientific">Thauera humireducens</name>
    <dbReference type="NCBI Taxonomy" id="1134435"/>
    <lineage>
        <taxon>Bacteria</taxon>
        <taxon>Pseudomonadati</taxon>
        <taxon>Pseudomonadota</taxon>
        <taxon>Betaproteobacteria</taxon>
        <taxon>Rhodocyclales</taxon>
        <taxon>Zoogloeaceae</taxon>
        <taxon>Thauera</taxon>
    </lineage>
</organism>
<proteinExistence type="predicted"/>
<dbReference type="InterPro" id="IPR004358">
    <property type="entry name" value="Sig_transdc_His_kin-like_C"/>
</dbReference>
<keyword evidence="7" id="KW-0597">Phosphoprotein</keyword>
<gene>
    <name evidence="24" type="ORF">AC731_019295</name>
</gene>
<evidence type="ECO:0000313" key="25">
    <source>
        <dbReference type="Proteomes" id="UP000036902"/>
    </source>
</evidence>
<evidence type="ECO:0000256" key="20">
    <source>
        <dbReference type="ARBA" id="ARBA00041776"/>
    </source>
</evidence>
<keyword evidence="14" id="KW-0904">Protein phosphatase</keyword>
<dbReference type="CDD" id="cd00075">
    <property type="entry name" value="HATPase"/>
    <property type="match status" value="1"/>
</dbReference>
<dbReference type="KEGG" id="thu:AC731_019295"/>
<dbReference type="Pfam" id="PF02518">
    <property type="entry name" value="HATPase_c"/>
    <property type="match status" value="1"/>
</dbReference>
<keyword evidence="18" id="KW-0464">Manganese</keyword>
<evidence type="ECO:0000256" key="10">
    <source>
        <dbReference type="ARBA" id="ARBA00022777"/>
    </source>
</evidence>
<keyword evidence="13" id="KW-0460">Magnesium</keyword>
<evidence type="ECO:0000256" key="19">
    <source>
        <dbReference type="ARBA" id="ARBA00040454"/>
    </source>
</evidence>
<evidence type="ECO:0000256" key="9">
    <source>
        <dbReference type="ARBA" id="ARBA00022741"/>
    </source>
</evidence>
<dbReference type="SMART" id="SM00388">
    <property type="entry name" value="HisKA"/>
    <property type="match status" value="1"/>
</dbReference>
<evidence type="ECO:0000256" key="16">
    <source>
        <dbReference type="ARBA" id="ARBA00023016"/>
    </source>
</evidence>
<dbReference type="CDD" id="cd00082">
    <property type="entry name" value="HisKA"/>
    <property type="match status" value="1"/>
</dbReference>
<dbReference type="Gene3D" id="3.30.565.10">
    <property type="entry name" value="Histidine kinase-like ATPase, C-terminal domain"/>
    <property type="match status" value="1"/>
</dbReference>
<dbReference type="InterPro" id="IPR003594">
    <property type="entry name" value="HATPase_dom"/>
</dbReference>
<evidence type="ECO:0000259" key="23">
    <source>
        <dbReference type="PROSITE" id="PS50885"/>
    </source>
</evidence>
<keyword evidence="10 24" id="KW-0418">Kinase</keyword>
<dbReference type="AlphaFoldDB" id="A0A127KAC0"/>
<evidence type="ECO:0000256" key="21">
    <source>
        <dbReference type="SAM" id="Phobius"/>
    </source>
</evidence>
<evidence type="ECO:0000256" key="2">
    <source>
        <dbReference type="ARBA" id="ARBA00001936"/>
    </source>
</evidence>
<evidence type="ECO:0000256" key="1">
    <source>
        <dbReference type="ARBA" id="ARBA00000085"/>
    </source>
</evidence>
<dbReference type="InterPro" id="IPR036890">
    <property type="entry name" value="HATPase_C_sf"/>
</dbReference>
<keyword evidence="15" id="KW-0902">Two-component regulatory system</keyword>
<keyword evidence="21" id="KW-0812">Transmembrane</keyword>
<name>A0A127KAC0_9RHOO</name>
<dbReference type="SMART" id="SM00387">
    <property type="entry name" value="HATPase_c"/>
    <property type="match status" value="1"/>
</dbReference>
<keyword evidence="6" id="KW-1003">Cell membrane</keyword>
<keyword evidence="9" id="KW-0547">Nucleotide-binding</keyword>
<dbReference type="GO" id="GO:0005886">
    <property type="term" value="C:plasma membrane"/>
    <property type="evidence" value="ECO:0007669"/>
    <property type="project" value="UniProtKB-SubCell"/>
</dbReference>
<dbReference type="RefSeq" id="WP_048708524.1">
    <property type="nucleotide sequence ID" value="NZ_CP014646.1"/>
</dbReference>
<dbReference type="Pfam" id="PF00512">
    <property type="entry name" value="HisKA"/>
    <property type="match status" value="1"/>
</dbReference>
<dbReference type="PANTHER" id="PTHR44936:SF9">
    <property type="entry name" value="SENSOR PROTEIN CREC"/>
    <property type="match status" value="1"/>
</dbReference>
<dbReference type="PRINTS" id="PR00344">
    <property type="entry name" value="BCTRLSENSOR"/>
</dbReference>
<keyword evidence="17" id="KW-0843">Virulence</keyword>
<sequence>MLRPSFSLTLLASFLLIAGVLGAAAASGWMALEQFAREGRERSTAAIALNASVQQLAERSVDLERSARQYLVLEDEAIRERFFAARDEALRALARIEQLDPALAPLADTWRQHAGNIVLAVGRELAGPPLPAATASPGSAETLLALSGINEQLAAEARAHVARDERALLDTLDARRKELTAQILGAVAIAIALAALTGWWLLRPLRRIEKAIAALGDSQLTQVIEVDGPADLRRVGQQLDWLRLRLTELEAHRNRVLRHVSHELKTPLASLREGVSLLADGVLGRLTPEQREVSAILEHNTRALQERIEQLLHYNATQFDARRLELRATALLPLVRETVAELQLQTQARGIRIDIDGEAPLVQADAGKLRIALSNLLANAIGFSPAGDRIRIELARDGETVLIDCIDSGPGIATAELERIFEPFFQGSQPDQRSAKGSGLGLAIVREFIAAHGGKVFALPAERGAHFRIELPHAT</sequence>
<comment type="cofactor">
    <cofactor evidence="3">
        <name>Mg(2+)</name>
        <dbReference type="ChEBI" id="CHEBI:18420"/>
    </cofactor>
</comment>
<dbReference type="SUPFAM" id="SSF47384">
    <property type="entry name" value="Homodimeric domain of signal transducing histidine kinase"/>
    <property type="match status" value="1"/>
</dbReference>
<dbReference type="Pfam" id="PF00672">
    <property type="entry name" value="HAMP"/>
    <property type="match status" value="1"/>
</dbReference>
<dbReference type="Proteomes" id="UP000036902">
    <property type="component" value="Chromosome"/>
</dbReference>
<dbReference type="InterPro" id="IPR036097">
    <property type="entry name" value="HisK_dim/P_sf"/>
</dbReference>
<evidence type="ECO:0000259" key="22">
    <source>
        <dbReference type="PROSITE" id="PS50109"/>
    </source>
</evidence>
<evidence type="ECO:0000256" key="7">
    <source>
        <dbReference type="ARBA" id="ARBA00022553"/>
    </source>
</evidence>
<dbReference type="EC" id="2.7.13.3" evidence="5"/>
<dbReference type="InterPro" id="IPR003660">
    <property type="entry name" value="HAMP_dom"/>
</dbReference>
<keyword evidence="25" id="KW-1185">Reference proteome</keyword>
<evidence type="ECO:0000256" key="13">
    <source>
        <dbReference type="ARBA" id="ARBA00022842"/>
    </source>
</evidence>
<keyword evidence="21" id="KW-0472">Membrane</keyword>
<dbReference type="GO" id="GO:0000155">
    <property type="term" value="F:phosphorelay sensor kinase activity"/>
    <property type="evidence" value="ECO:0007669"/>
    <property type="project" value="InterPro"/>
</dbReference>
<evidence type="ECO:0000256" key="15">
    <source>
        <dbReference type="ARBA" id="ARBA00023012"/>
    </source>
</evidence>
<dbReference type="InterPro" id="IPR005467">
    <property type="entry name" value="His_kinase_dom"/>
</dbReference>
<dbReference type="InterPro" id="IPR003661">
    <property type="entry name" value="HisK_dim/P_dom"/>
</dbReference>
<keyword evidence="21" id="KW-1133">Transmembrane helix</keyword>
<reference evidence="25" key="1">
    <citation type="submission" date="2016-03" db="EMBL/GenBank/DDBJ databases">
        <authorList>
            <person name="Ma C."/>
            <person name="Zhou S."/>
            <person name="Yang G."/>
        </authorList>
    </citation>
    <scope>NUCLEOTIDE SEQUENCE [LARGE SCALE GENOMIC DNA]</scope>
    <source>
        <strain evidence="25">SgZ-1</strain>
    </source>
</reference>
<evidence type="ECO:0000256" key="3">
    <source>
        <dbReference type="ARBA" id="ARBA00001946"/>
    </source>
</evidence>
<evidence type="ECO:0000256" key="11">
    <source>
        <dbReference type="ARBA" id="ARBA00022801"/>
    </source>
</evidence>
<feature type="domain" description="Histidine kinase" evidence="22">
    <location>
        <begin position="259"/>
        <end position="475"/>
    </location>
</feature>
<dbReference type="SMART" id="SM00304">
    <property type="entry name" value="HAMP"/>
    <property type="match status" value="2"/>
</dbReference>
<feature type="transmembrane region" description="Helical" evidence="21">
    <location>
        <begin position="183"/>
        <end position="202"/>
    </location>
</feature>
<evidence type="ECO:0000256" key="6">
    <source>
        <dbReference type="ARBA" id="ARBA00022475"/>
    </source>
</evidence>
<comment type="cofactor">
    <cofactor evidence="2">
        <name>Mn(2+)</name>
        <dbReference type="ChEBI" id="CHEBI:29035"/>
    </cofactor>
</comment>
<dbReference type="SUPFAM" id="SSF55874">
    <property type="entry name" value="ATPase domain of HSP90 chaperone/DNA topoisomerase II/histidine kinase"/>
    <property type="match status" value="1"/>
</dbReference>
<dbReference type="GO" id="GO:0005524">
    <property type="term" value="F:ATP binding"/>
    <property type="evidence" value="ECO:0007669"/>
    <property type="project" value="UniProtKB-KW"/>
</dbReference>
<evidence type="ECO:0000256" key="4">
    <source>
        <dbReference type="ARBA" id="ARBA00004651"/>
    </source>
</evidence>
<evidence type="ECO:0000256" key="8">
    <source>
        <dbReference type="ARBA" id="ARBA00022679"/>
    </source>
</evidence>
<keyword evidence="11" id="KW-0378">Hydrolase</keyword>